<comment type="caution">
    <text evidence="3">The sequence shown here is derived from an EMBL/GenBank/DDBJ whole genome shotgun (WGS) entry which is preliminary data.</text>
</comment>
<dbReference type="Proteomes" id="UP001313282">
    <property type="component" value="Unassembled WGS sequence"/>
</dbReference>
<dbReference type="Gene3D" id="3.90.79.10">
    <property type="entry name" value="Nucleoside Triphosphate Pyrophosphohydrolase"/>
    <property type="match status" value="1"/>
</dbReference>
<feature type="domain" description="Nudix hydrolase" evidence="2">
    <location>
        <begin position="82"/>
        <end position="232"/>
    </location>
</feature>
<dbReference type="CDD" id="cd03426">
    <property type="entry name" value="NUDIX_CoAse_Nudt7"/>
    <property type="match status" value="1"/>
</dbReference>
<dbReference type="GO" id="GO:0010945">
    <property type="term" value="F:coenzyme A diphosphatase activity"/>
    <property type="evidence" value="ECO:0007669"/>
    <property type="project" value="InterPro"/>
</dbReference>
<dbReference type="Pfam" id="PF00293">
    <property type="entry name" value="NUDIX"/>
    <property type="match status" value="1"/>
</dbReference>
<dbReference type="AlphaFoldDB" id="A0AAN8MEI3"/>
<evidence type="ECO:0000313" key="3">
    <source>
        <dbReference type="EMBL" id="KAK6329843.1"/>
    </source>
</evidence>
<name>A0AAN8MEI3_9PEZI</name>
<dbReference type="InterPro" id="IPR000086">
    <property type="entry name" value="NUDIX_hydrolase_dom"/>
</dbReference>
<dbReference type="EMBL" id="JAVHNR010000012">
    <property type="protein sequence ID" value="KAK6329843.1"/>
    <property type="molecule type" value="Genomic_DNA"/>
</dbReference>
<keyword evidence="4" id="KW-1185">Reference proteome</keyword>
<sequence length="416" mass="47228">MSYITKTKNQNMDDLNLYLKRFLQDLAVRRVHDVTGPEKRASVAVVVRLRPSSEPSSSSSLSRDSGRAGQASLHRRSSRKDPYVRCHAGDVEDVFEQPWVKDSTAEVLFIKRSSRIGDRWTGHVALPGGRRDKSDDGDEVTAVRECMEEVGLDLTSEDALLCGALPQRIIITNWGQKPLMVLCPYVFLWTKEDIPEFKLEAAEVAAAFWIPIRFLLDDRHKTEHPVNVSDRMASSTSQLLKPFFNVLLGPMYFSAVHLKPEGVSYSAMTTTQDDTESEAAGTTDRKELIGDLMLWGITYAVLADMLDFLPPFNFMESFQYPSFRGWDFRSLVWILSRGYRRDRKEGLADYKFSYIIGMRSVSEARGVQNTQEPRVSIIDHLIKGYYGFVRRAAYATVIIRVAVLVTTIQYIIQTIS</sequence>
<dbReference type="InterPro" id="IPR015797">
    <property type="entry name" value="NUDIX_hydrolase-like_dom_sf"/>
</dbReference>
<evidence type="ECO:0000313" key="4">
    <source>
        <dbReference type="Proteomes" id="UP001313282"/>
    </source>
</evidence>
<dbReference type="PANTHER" id="PTHR12992">
    <property type="entry name" value="NUDIX HYDROLASE"/>
    <property type="match status" value="1"/>
</dbReference>
<accession>A0AAN8MEI3</accession>
<dbReference type="InterPro" id="IPR045121">
    <property type="entry name" value="CoAse"/>
</dbReference>
<feature type="compositionally biased region" description="Low complexity" evidence="1">
    <location>
        <begin position="50"/>
        <end position="63"/>
    </location>
</feature>
<protein>
    <recommendedName>
        <fullName evidence="2">Nudix hydrolase domain-containing protein</fullName>
    </recommendedName>
</protein>
<organism evidence="3 4">
    <name type="scientific">Orbilia javanica</name>
    <dbReference type="NCBI Taxonomy" id="47235"/>
    <lineage>
        <taxon>Eukaryota</taxon>
        <taxon>Fungi</taxon>
        <taxon>Dikarya</taxon>
        <taxon>Ascomycota</taxon>
        <taxon>Pezizomycotina</taxon>
        <taxon>Orbiliomycetes</taxon>
        <taxon>Orbiliales</taxon>
        <taxon>Orbiliaceae</taxon>
        <taxon>Orbilia</taxon>
    </lineage>
</organism>
<dbReference type="SUPFAM" id="SSF55811">
    <property type="entry name" value="Nudix"/>
    <property type="match status" value="1"/>
</dbReference>
<dbReference type="PANTHER" id="PTHR12992:SF44">
    <property type="entry name" value="NUDIX HYDROLASE DOMAIN-CONTAINING PROTEIN"/>
    <property type="match status" value="1"/>
</dbReference>
<evidence type="ECO:0000256" key="1">
    <source>
        <dbReference type="SAM" id="MobiDB-lite"/>
    </source>
</evidence>
<evidence type="ECO:0000259" key="2">
    <source>
        <dbReference type="PROSITE" id="PS51462"/>
    </source>
</evidence>
<dbReference type="PROSITE" id="PS51462">
    <property type="entry name" value="NUDIX"/>
    <property type="match status" value="1"/>
</dbReference>
<feature type="region of interest" description="Disordered" evidence="1">
    <location>
        <begin position="50"/>
        <end position="80"/>
    </location>
</feature>
<proteinExistence type="predicted"/>
<reference evidence="3 4" key="1">
    <citation type="submission" date="2019-10" db="EMBL/GenBank/DDBJ databases">
        <authorList>
            <person name="Palmer J.M."/>
        </authorList>
    </citation>
    <scope>NUCLEOTIDE SEQUENCE [LARGE SCALE GENOMIC DNA]</scope>
    <source>
        <strain evidence="3 4">TWF718</strain>
    </source>
</reference>
<gene>
    <name evidence="3" type="ORF">TWF718_003276</name>
</gene>